<dbReference type="Pfam" id="PF00084">
    <property type="entry name" value="Sushi"/>
    <property type="match status" value="1"/>
</dbReference>
<name>A0A8B6C104_MYTGA</name>
<dbReference type="CDD" id="cd00033">
    <property type="entry name" value="CCP"/>
    <property type="match status" value="1"/>
</dbReference>
<feature type="disulfide bond" evidence="3">
    <location>
        <begin position="33"/>
        <end position="76"/>
    </location>
</feature>
<dbReference type="Gene3D" id="3.10.100.10">
    <property type="entry name" value="Mannose-Binding Protein A, subunit A"/>
    <property type="match status" value="1"/>
</dbReference>
<dbReference type="SMART" id="SM00034">
    <property type="entry name" value="CLECT"/>
    <property type="match status" value="1"/>
</dbReference>
<dbReference type="OrthoDB" id="6356110at2759"/>
<dbReference type="EMBL" id="UYJE01000976">
    <property type="protein sequence ID" value="VDH98115.1"/>
    <property type="molecule type" value="Genomic_DNA"/>
</dbReference>
<dbReference type="PROSITE" id="PS50923">
    <property type="entry name" value="SUSHI"/>
    <property type="match status" value="1"/>
</dbReference>
<dbReference type="InterPro" id="IPR016186">
    <property type="entry name" value="C-type_lectin-like/link_sf"/>
</dbReference>
<evidence type="ECO:0000256" key="2">
    <source>
        <dbReference type="ARBA" id="ARBA00023157"/>
    </source>
</evidence>
<evidence type="ECO:0000256" key="3">
    <source>
        <dbReference type="PROSITE-ProRule" id="PRU00302"/>
    </source>
</evidence>
<dbReference type="Gene3D" id="2.10.70.10">
    <property type="entry name" value="Complement Module, domain 1"/>
    <property type="match status" value="1"/>
</dbReference>
<organism evidence="6 7">
    <name type="scientific">Mytilus galloprovincialis</name>
    <name type="common">Mediterranean mussel</name>
    <dbReference type="NCBI Taxonomy" id="29158"/>
    <lineage>
        <taxon>Eukaryota</taxon>
        <taxon>Metazoa</taxon>
        <taxon>Spiralia</taxon>
        <taxon>Lophotrochozoa</taxon>
        <taxon>Mollusca</taxon>
        <taxon>Bivalvia</taxon>
        <taxon>Autobranchia</taxon>
        <taxon>Pteriomorphia</taxon>
        <taxon>Mytilida</taxon>
        <taxon>Mytiloidea</taxon>
        <taxon>Mytilidae</taxon>
        <taxon>Mytilinae</taxon>
        <taxon>Mytilus</taxon>
    </lineage>
</organism>
<comment type="caution">
    <text evidence="6">The sequence shown here is derived from an EMBL/GenBank/DDBJ whole genome shotgun (WGS) entry which is preliminary data.</text>
</comment>
<evidence type="ECO:0000313" key="6">
    <source>
        <dbReference type="EMBL" id="VDH98115.1"/>
    </source>
</evidence>
<evidence type="ECO:0000259" key="4">
    <source>
        <dbReference type="PROSITE" id="PS50041"/>
    </source>
</evidence>
<keyword evidence="3" id="KW-0768">Sushi</keyword>
<dbReference type="InterPro" id="IPR035976">
    <property type="entry name" value="Sushi/SCR/CCP_sf"/>
</dbReference>
<feature type="non-terminal residue" evidence="6">
    <location>
        <position position="353"/>
    </location>
</feature>
<feature type="domain" description="Sushi" evidence="5">
    <location>
        <begin position="31"/>
        <end position="90"/>
    </location>
</feature>
<evidence type="ECO:0000259" key="5">
    <source>
        <dbReference type="PROSITE" id="PS50923"/>
    </source>
</evidence>
<reference evidence="6" key="1">
    <citation type="submission" date="2018-11" db="EMBL/GenBank/DDBJ databases">
        <authorList>
            <person name="Alioto T."/>
            <person name="Alioto T."/>
        </authorList>
    </citation>
    <scope>NUCLEOTIDE SEQUENCE</scope>
</reference>
<dbReference type="Pfam" id="PF00059">
    <property type="entry name" value="Lectin_C"/>
    <property type="match status" value="1"/>
</dbReference>
<keyword evidence="2 3" id="KW-1015">Disulfide bond</keyword>
<dbReference type="Proteomes" id="UP000596742">
    <property type="component" value="Unassembled WGS sequence"/>
</dbReference>
<comment type="caution">
    <text evidence="3">Lacks conserved residue(s) required for the propagation of feature annotation.</text>
</comment>
<evidence type="ECO:0000313" key="7">
    <source>
        <dbReference type="Proteomes" id="UP000596742"/>
    </source>
</evidence>
<gene>
    <name evidence="6" type="ORF">MGAL_10B066461</name>
</gene>
<evidence type="ECO:0000256" key="1">
    <source>
        <dbReference type="ARBA" id="ARBA00022729"/>
    </source>
</evidence>
<dbReference type="AlphaFoldDB" id="A0A8B6C104"/>
<dbReference type="InterPro" id="IPR016187">
    <property type="entry name" value="CTDL_fold"/>
</dbReference>
<keyword evidence="7" id="KW-1185">Reference proteome</keyword>
<dbReference type="PROSITE" id="PS50041">
    <property type="entry name" value="C_TYPE_LECTIN_2"/>
    <property type="match status" value="1"/>
</dbReference>
<keyword evidence="1" id="KW-0732">Signal</keyword>
<proteinExistence type="predicted"/>
<dbReference type="SUPFAM" id="SSF57535">
    <property type="entry name" value="Complement control module/SCR domain"/>
    <property type="match status" value="1"/>
</dbReference>
<protein>
    <recommendedName>
        <fullName evidence="8">C-type lectin domain-containing protein</fullName>
    </recommendedName>
</protein>
<feature type="domain" description="C-type lectin" evidence="4">
    <location>
        <begin position="105"/>
        <end position="182"/>
    </location>
</feature>
<dbReference type="SUPFAM" id="SSF56436">
    <property type="entry name" value="C-type lectin-like"/>
    <property type="match status" value="1"/>
</dbReference>
<dbReference type="InterPro" id="IPR001304">
    <property type="entry name" value="C-type_lectin-like"/>
</dbReference>
<evidence type="ECO:0008006" key="8">
    <source>
        <dbReference type="Google" id="ProtNLM"/>
    </source>
</evidence>
<dbReference type="CDD" id="cd00037">
    <property type="entry name" value="CLECT"/>
    <property type="match status" value="1"/>
</dbReference>
<sequence length="353" mass="39198">SLAGQCADHNCEEGQKCEFNANDNNLKCVEAYCKGLPITPNAAVDERFGLRRNLDTGNKYKCNKGYKMKGNPFAVCQSPGHWKVLFYCTTKVTVCGAEGYQYDMTTKTCIKLVKAPKSKWEAAREICQRQADGDLVSITTKEKWDFIIKYLEEAGIGNNKKIWIGLKEGKWMNDDTFTVLDGIIDKLNMNKPCGIIKKSKKGEADNTLVDDCEIVTVCQPRSGTVFRVPIKVQGQSLFAIVDTAAEVNLISEEGKLHRFANVRWTAAGRGRGRTHRVANVTIRYKITVPPISVMKLSCKVNCELPSYIVEASSPSGLLVLRTLHAAGSQPVVCLKNTSDKHVNMRQGELIAQR</sequence>
<dbReference type="InterPro" id="IPR000436">
    <property type="entry name" value="Sushi_SCR_CCP_dom"/>
</dbReference>
<accession>A0A8B6C104</accession>